<feature type="active site" description="Proton donor" evidence="3">
    <location>
        <position position="351"/>
    </location>
</feature>
<dbReference type="InterPro" id="IPR027291">
    <property type="entry name" value="Glyco_hydro_38_N_sf"/>
</dbReference>
<comment type="caution">
    <text evidence="8">The sequence shown here is derived from an EMBL/GenBank/DDBJ whole genome shotgun (WGS) entry which is preliminary data.</text>
</comment>
<dbReference type="InterPro" id="IPR011330">
    <property type="entry name" value="Glyco_hydro/deAcase_b/a-brl"/>
</dbReference>
<dbReference type="InterPro" id="IPR037090">
    <property type="entry name" value="57_glycoside_trans_central"/>
</dbReference>
<reference evidence="8 9" key="1">
    <citation type="submission" date="2015-02" db="EMBL/GenBank/DDBJ databases">
        <title>Single-cell genomics of uncultivated deep-branching MTB reveals a conserved set of magnetosome genes.</title>
        <authorList>
            <person name="Kolinko S."/>
            <person name="Richter M."/>
            <person name="Glockner F.O."/>
            <person name="Brachmann A."/>
            <person name="Schuler D."/>
        </authorList>
    </citation>
    <scope>NUCLEOTIDE SEQUENCE [LARGE SCALE GENOMIC DNA]</scope>
    <source>
        <strain evidence="8">SKK-01</strain>
    </source>
</reference>
<dbReference type="Pfam" id="PF03065">
    <property type="entry name" value="Glyco_hydro_57"/>
    <property type="match status" value="1"/>
</dbReference>
<evidence type="ECO:0000256" key="2">
    <source>
        <dbReference type="ARBA" id="ARBA00023277"/>
    </source>
</evidence>
<dbReference type="Proteomes" id="UP000033428">
    <property type="component" value="Unassembled WGS sequence"/>
</dbReference>
<accession>A0A0F0CS06</accession>
<keyword evidence="2 5" id="KW-0119">Carbohydrate metabolism</keyword>
<evidence type="ECO:0000313" key="9">
    <source>
        <dbReference type="Proteomes" id="UP000033428"/>
    </source>
</evidence>
<gene>
    <name evidence="8" type="ORF">OMAG_001754</name>
</gene>
<feature type="binding site" evidence="4">
    <location>
        <position position="259"/>
    </location>
    <ligand>
        <name>substrate</name>
    </ligand>
</feature>
<feature type="binding site" evidence="4">
    <location>
        <position position="405"/>
    </location>
    <ligand>
        <name>substrate</name>
    </ligand>
</feature>
<dbReference type="GO" id="GO:0016787">
    <property type="term" value="F:hydrolase activity"/>
    <property type="evidence" value="ECO:0007669"/>
    <property type="project" value="UniProtKB-KW"/>
</dbReference>
<dbReference type="SUPFAM" id="SSF88713">
    <property type="entry name" value="Glycoside hydrolase/deacetylase"/>
    <property type="match status" value="1"/>
</dbReference>
<dbReference type="AlphaFoldDB" id="A0A0F0CS06"/>
<evidence type="ECO:0000256" key="3">
    <source>
        <dbReference type="PIRSR" id="PIRSR640042-1"/>
    </source>
</evidence>
<dbReference type="CDD" id="cd10792">
    <property type="entry name" value="GH57N_AmyC_like"/>
    <property type="match status" value="1"/>
</dbReference>
<evidence type="ECO:0000259" key="7">
    <source>
        <dbReference type="Pfam" id="PF09210"/>
    </source>
</evidence>
<dbReference type="InterPro" id="IPR015293">
    <property type="entry name" value="BE_C"/>
</dbReference>
<feature type="binding site" evidence="4">
    <location>
        <position position="466"/>
    </location>
    <ligand>
        <name>substrate</name>
    </ligand>
</feature>
<dbReference type="PANTHER" id="PTHR41695">
    <property type="entry name" value="1,4-ALPHA-GLUCAN BRANCHING ENZYME RV3031-RELATED"/>
    <property type="match status" value="1"/>
</dbReference>
<comment type="similarity">
    <text evidence="1 5">Belongs to the glycosyl hydrolase 57 family.</text>
</comment>
<dbReference type="InterPro" id="IPR004300">
    <property type="entry name" value="Glyco_hydro_57_N"/>
</dbReference>
<dbReference type="PATRIC" id="fig|1609969.3.peg.1880"/>
<organism evidence="8 9">
    <name type="scientific">Candidatus Omnitrophus magneticus</name>
    <dbReference type="NCBI Taxonomy" id="1609969"/>
    <lineage>
        <taxon>Bacteria</taxon>
        <taxon>Pseudomonadati</taxon>
        <taxon>Candidatus Omnitrophota</taxon>
        <taxon>Candidatus Omnitrophus</taxon>
    </lineage>
</organism>
<dbReference type="GO" id="GO:0005576">
    <property type="term" value="C:extracellular region"/>
    <property type="evidence" value="ECO:0007669"/>
    <property type="project" value="TreeGrafter"/>
</dbReference>
<name>A0A0F0CS06_9BACT</name>
<sequence>MEKGYLALVLHAHLPFIRHPEHENFLEENWFFEAITDTYIPLIKVFDGLLNDGVDFNITVSLSPPLMNMLRDELLVNRYIKHLDRLIALSSREIERTRGDESVNKLAVMYRDRYLETKYIFCDKYNKDLLQAFKKFHDAGKVEVITCCATHGYLPLMDLYKPAVRAQVKVAVDTFKSVFGTIPKGIWIPECGYHPGHDEILAEFGIRYFFVETHGILFGSPRPRYGVYSPYLCKSGVAAVGRDLESSKAVWSSKEGYPGDFNYREYYRDIGYDLDYDYVKPYINSSGVRVNTGIKYHRITGTGDFKDIYNRDVAMERVGSHAANFMFNREKQVEHLSNIMDRKPLIVSPYDAELFGHWWYEGPEWINCLLRKIHYDQNTVKTTTPGKYLEMYDRYPVIQPSMSSWGCKGYSEVWLDGCNDWIYKHLHKIAELMIQSARDYKFSTDEMSKRILNQMARELLLAQSSDWAFIMKTGTFVSYAVNRTREHIGRFLALHEQLRHGNIDMNMLMEAEGKYNIFKDIDYKVYS</sequence>
<evidence type="ECO:0000256" key="4">
    <source>
        <dbReference type="PIRSR" id="PIRSR640042-2"/>
    </source>
</evidence>
<feature type="active site" description="Nucleophile" evidence="3">
    <location>
        <position position="190"/>
    </location>
</feature>
<proteinExistence type="inferred from homology"/>
<keyword evidence="9" id="KW-1185">Reference proteome</keyword>
<keyword evidence="8" id="KW-0378">Hydrolase</keyword>
<evidence type="ECO:0000256" key="5">
    <source>
        <dbReference type="RuleBase" id="RU361196"/>
    </source>
</evidence>
<feature type="binding site" evidence="4">
    <location>
        <position position="242"/>
    </location>
    <ligand>
        <name>substrate</name>
    </ligand>
</feature>
<dbReference type="InterPro" id="IPR040042">
    <property type="entry name" value="Branching_enz_MT3115-like"/>
</dbReference>
<dbReference type="InterPro" id="IPR028995">
    <property type="entry name" value="Glyco_hydro_57/38_cen_sf"/>
</dbReference>
<feature type="domain" description="1,4-alpha-glucan branching enzyme C-terminal" evidence="7">
    <location>
        <begin position="425"/>
        <end position="526"/>
    </location>
</feature>
<dbReference type="SUPFAM" id="SSF88688">
    <property type="entry name" value="Families 57/38 glycoside transferase middle domain"/>
    <property type="match status" value="1"/>
</dbReference>
<dbReference type="Gene3D" id="3.20.110.10">
    <property type="entry name" value="Glycoside hydrolase 38, N terminal domain"/>
    <property type="match status" value="1"/>
</dbReference>
<evidence type="ECO:0000259" key="6">
    <source>
        <dbReference type="Pfam" id="PF03065"/>
    </source>
</evidence>
<protein>
    <submittedName>
        <fullName evidence="8">Glycoside hydrolase family protein</fullName>
    </submittedName>
</protein>
<feature type="domain" description="Glycoside hydrolase family 57 N-terminal" evidence="6">
    <location>
        <begin position="7"/>
        <end position="326"/>
    </location>
</feature>
<dbReference type="GO" id="GO:0003844">
    <property type="term" value="F:1,4-alpha-glucan branching enzyme activity"/>
    <property type="evidence" value="ECO:0007669"/>
    <property type="project" value="InterPro"/>
</dbReference>
<evidence type="ECO:0000313" key="8">
    <source>
        <dbReference type="EMBL" id="KJJ84291.1"/>
    </source>
</evidence>
<dbReference type="Gene3D" id="1.20.1430.10">
    <property type="entry name" value="Families 57/38 glycoside transferase, middle domain"/>
    <property type="match status" value="1"/>
</dbReference>
<dbReference type="EMBL" id="JYNY01000372">
    <property type="protein sequence ID" value="KJJ84291.1"/>
    <property type="molecule type" value="Genomic_DNA"/>
</dbReference>
<dbReference type="Pfam" id="PF09210">
    <property type="entry name" value="BE_C"/>
    <property type="match status" value="1"/>
</dbReference>
<evidence type="ECO:0000256" key="1">
    <source>
        <dbReference type="ARBA" id="ARBA00006821"/>
    </source>
</evidence>
<dbReference type="PANTHER" id="PTHR41695:SF1">
    <property type="entry name" value="1,4-ALPHA-GLUCAN BRANCHING ENZYME TK1436"/>
    <property type="match status" value="1"/>
</dbReference>
<dbReference type="GO" id="GO:0030979">
    <property type="term" value="P:alpha-glucan biosynthetic process"/>
    <property type="evidence" value="ECO:0007669"/>
    <property type="project" value="InterPro"/>
</dbReference>